<feature type="transmembrane region" description="Helical" evidence="7">
    <location>
        <begin position="79"/>
        <end position="105"/>
    </location>
</feature>
<accession>A0A381U354</accession>
<dbReference type="PANTHER" id="PTHR43386:SF1">
    <property type="entry name" value="D,D-DIPEPTIDE TRANSPORT SYSTEM PERMEASE PROTEIN DDPC-RELATED"/>
    <property type="match status" value="1"/>
</dbReference>
<keyword evidence="3" id="KW-1003">Cell membrane</keyword>
<evidence type="ECO:0000256" key="3">
    <source>
        <dbReference type="ARBA" id="ARBA00022475"/>
    </source>
</evidence>
<name>A0A381U354_9ZZZZ</name>
<dbReference type="SUPFAM" id="SSF161098">
    <property type="entry name" value="MetI-like"/>
    <property type="match status" value="1"/>
</dbReference>
<keyword evidence="4 7" id="KW-0812">Transmembrane</keyword>
<evidence type="ECO:0000256" key="1">
    <source>
        <dbReference type="ARBA" id="ARBA00004651"/>
    </source>
</evidence>
<feature type="transmembrane region" description="Helical" evidence="7">
    <location>
        <begin position="198"/>
        <end position="223"/>
    </location>
</feature>
<dbReference type="InterPro" id="IPR050366">
    <property type="entry name" value="BP-dependent_transpt_permease"/>
</dbReference>
<dbReference type="InterPro" id="IPR035906">
    <property type="entry name" value="MetI-like_sf"/>
</dbReference>
<reference evidence="9" key="1">
    <citation type="submission" date="2018-05" db="EMBL/GenBank/DDBJ databases">
        <authorList>
            <person name="Lanie J.A."/>
            <person name="Ng W.-L."/>
            <person name="Kazmierczak K.M."/>
            <person name="Andrzejewski T.M."/>
            <person name="Davidsen T.M."/>
            <person name="Wayne K.J."/>
            <person name="Tettelin H."/>
            <person name="Glass J.I."/>
            <person name="Rusch D."/>
            <person name="Podicherti R."/>
            <person name="Tsui H.-C.T."/>
            <person name="Winkler M.E."/>
        </authorList>
    </citation>
    <scope>NUCLEOTIDE SEQUENCE</scope>
</reference>
<dbReference type="AlphaFoldDB" id="A0A381U354"/>
<protein>
    <recommendedName>
        <fullName evidence="8">ABC transmembrane type-1 domain-containing protein</fullName>
    </recommendedName>
</protein>
<dbReference type="Gene3D" id="1.10.3720.10">
    <property type="entry name" value="MetI-like"/>
    <property type="match status" value="1"/>
</dbReference>
<feature type="transmembrane region" description="Helical" evidence="7">
    <location>
        <begin position="12"/>
        <end position="34"/>
    </location>
</feature>
<evidence type="ECO:0000256" key="6">
    <source>
        <dbReference type="ARBA" id="ARBA00023136"/>
    </source>
</evidence>
<dbReference type="GO" id="GO:0055085">
    <property type="term" value="P:transmembrane transport"/>
    <property type="evidence" value="ECO:0007669"/>
    <property type="project" value="InterPro"/>
</dbReference>
<dbReference type="CDD" id="cd06261">
    <property type="entry name" value="TM_PBP2"/>
    <property type="match status" value="1"/>
</dbReference>
<evidence type="ECO:0000256" key="5">
    <source>
        <dbReference type="ARBA" id="ARBA00022989"/>
    </source>
</evidence>
<evidence type="ECO:0000313" key="9">
    <source>
        <dbReference type="EMBL" id="SVA20903.1"/>
    </source>
</evidence>
<dbReference type="InterPro" id="IPR000515">
    <property type="entry name" value="MetI-like"/>
</dbReference>
<feature type="transmembrane region" description="Helical" evidence="7">
    <location>
        <begin position="243"/>
        <end position="266"/>
    </location>
</feature>
<organism evidence="9">
    <name type="scientific">marine metagenome</name>
    <dbReference type="NCBI Taxonomy" id="408172"/>
    <lineage>
        <taxon>unclassified sequences</taxon>
        <taxon>metagenomes</taxon>
        <taxon>ecological metagenomes</taxon>
    </lineage>
</organism>
<dbReference type="EMBL" id="UINC01005369">
    <property type="protein sequence ID" value="SVA20903.1"/>
    <property type="molecule type" value="Genomic_DNA"/>
</dbReference>
<keyword evidence="5 7" id="KW-1133">Transmembrane helix</keyword>
<dbReference type="Pfam" id="PF00528">
    <property type="entry name" value="BPD_transp_1"/>
    <property type="match status" value="1"/>
</dbReference>
<feature type="transmembrane region" description="Helical" evidence="7">
    <location>
        <begin position="126"/>
        <end position="152"/>
    </location>
</feature>
<gene>
    <name evidence="9" type="ORF">METZ01_LOCUS73757</name>
</gene>
<proteinExistence type="predicted"/>
<evidence type="ECO:0000256" key="2">
    <source>
        <dbReference type="ARBA" id="ARBA00022448"/>
    </source>
</evidence>
<keyword evidence="6 7" id="KW-0472">Membrane</keyword>
<dbReference type="PANTHER" id="PTHR43386">
    <property type="entry name" value="OLIGOPEPTIDE TRANSPORT SYSTEM PERMEASE PROTEIN APPC"/>
    <property type="match status" value="1"/>
</dbReference>
<dbReference type="PROSITE" id="PS50928">
    <property type="entry name" value="ABC_TM1"/>
    <property type="match status" value="1"/>
</dbReference>
<sequence>MKNFFIFAKHKNTTTVSILFLSTIILLAILIPFLSPYSDDLIGAVHLEINNQAPSLSHFFGTDAAGRDMFTLTLRGGLVSIRVAIGVVLMSVVLGAPLGFIAGVSGKKLDEIIMRISDAFLSFPPLVLPIVIAIALGGSLNSVMIGIAISWFPWYVRIARAQAMIIKSSDYVLISKSMGASLFHIVKKHILPNSISPVIVQASIDAGYAILTVAGLSFIGLGAEPPSSEWGLLITASRAQFLYHWWVIVFPGLFILFTVLSFNIIGDDLRDYLNPKIENN</sequence>
<evidence type="ECO:0000256" key="7">
    <source>
        <dbReference type="SAM" id="Phobius"/>
    </source>
</evidence>
<comment type="subcellular location">
    <subcellularLocation>
        <location evidence="1">Cell membrane</location>
        <topology evidence="1">Multi-pass membrane protein</topology>
    </subcellularLocation>
</comment>
<keyword evidence="2" id="KW-0813">Transport</keyword>
<dbReference type="GO" id="GO:0005886">
    <property type="term" value="C:plasma membrane"/>
    <property type="evidence" value="ECO:0007669"/>
    <property type="project" value="UniProtKB-SubCell"/>
</dbReference>
<evidence type="ECO:0000259" key="8">
    <source>
        <dbReference type="PROSITE" id="PS50928"/>
    </source>
</evidence>
<evidence type="ECO:0000256" key="4">
    <source>
        <dbReference type="ARBA" id="ARBA00022692"/>
    </source>
</evidence>
<feature type="domain" description="ABC transmembrane type-1" evidence="8">
    <location>
        <begin position="77"/>
        <end position="266"/>
    </location>
</feature>